<name>A0ABR7MFU7_9BACT</name>
<reference evidence="2 3" key="1">
    <citation type="submission" date="2020-08" db="EMBL/GenBank/DDBJ databases">
        <title>Hymenobacter sp.</title>
        <authorList>
            <person name="Kim M.K."/>
        </authorList>
    </citation>
    <scope>NUCLEOTIDE SEQUENCE [LARGE SCALE GENOMIC DNA]</scope>
    <source>
        <strain evidence="2 3">BT507</strain>
    </source>
</reference>
<gene>
    <name evidence="2" type="ORF">H8B15_03285</name>
</gene>
<dbReference type="InterPro" id="IPR052967">
    <property type="entry name" value="Stress_Response_Assoc"/>
</dbReference>
<feature type="domain" description="DUF2382" evidence="1">
    <location>
        <begin position="19"/>
        <end position="128"/>
    </location>
</feature>
<dbReference type="RefSeq" id="WP_187318235.1">
    <property type="nucleotide sequence ID" value="NZ_JACSCY010000002.1"/>
</dbReference>
<dbReference type="PANTHER" id="PTHR38463:SF1">
    <property type="entry name" value="STRESS RESPONSE PROTEIN YSNF"/>
    <property type="match status" value="1"/>
</dbReference>
<accession>A0ABR7MFU7</accession>
<dbReference type="EMBL" id="JACSCY010000002">
    <property type="protein sequence ID" value="MBC6609930.1"/>
    <property type="molecule type" value="Genomic_DNA"/>
</dbReference>
<dbReference type="Proteomes" id="UP000622017">
    <property type="component" value="Unassembled WGS sequence"/>
</dbReference>
<dbReference type="InterPro" id="IPR019060">
    <property type="entry name" value="DUF2382"/>
</dbReference>
<evidence type="ECO:0000259" key="1">
    <source>
        <dbReference type="Pfam" id="PF09557"/>
    </source>
</evidence>
<evidence type="ECO:0000313" key="2">
    <source>
        <dbReference type="EMBL" id="MBC6609930.1"/>
    </source>
</evidence>
<keyword evidence="3" id="KW-1185">Reference proteome</keyword>
<dbReference type="PANTHER" id="PTHR38463">
    <property type="entry name" value="STRESS RESPONSE PROTEIN YSNF"/>
    <property type="match status" value="1"/>
</dbReference>
<evidence type="ECO:0000313" key="3">
    <source>
        <dbReference type="Proteomes" id="UP000622017"/>
    </source>
</evidence>
<proteinExistence type="predicted"/>
<dbReference type="Pfam" id="PF09557">
    <property type="entry name" value="DUF2382"/>
    <property type="match status" value="1"/>
</dbReference>
<organism evidence="2 3">
    <name type="scientific">Hymenobacter citatus</name>
    <dbReference type="NCBI Taxonomy" id="2763506"/>
    <lineage>
        <taxon>Bacteria</taxon>
        <taxon>Pseudomonadati</taxon>
        <taxon>Bacteroidota</taxon>
        <taxon>Cytophagia</taxon>
        <taxon>Cytophagales</taxon>
        <taxon>Hymenobacteraceae</taxon>
        <taxon>Hymenobacter</taxon>
    </lineage>
</organism>
<comment type="caution">
    <text evidence="2">The sequence shown here is derived from an EMBL/GenBank/DDBJ whole genome shotgun (WGS) entry which is preliminary data.</text>
</comment>
<sequence>MPTNDFANQPPLSSAKVPILEERAVVHREVVESGRVRLSKTVHEHQEDVDVVLRHEEVQVERVAVNQFVADGVAPPTPRYEGNTLIVPVVREVVMKRLLIVEELHILKHQVETRETETVTLRHEEVDVLRYPANDTTNASPDQ</sequence>
<protein>
    <submittedName>
        <fullName evidence="2">YsnF/AvaK domain-containing protein</fullName>
    </submittedName>
</protein>